<accession>A0A920CCG0</accession>
<dbReference type="Pfam" id="PF00990">
    <property type="entry name" value="GGDEF"/>
    <property type="match status" value="1"/>
</dbReference>
<feature type="transmembrane region" description="Helical" evidence="1">
    <location>
        <begin position="44"/>
        <end position="68"/>
    </location>
</feature>
<evidence type="ECO:0008006" key="6">
    <source>
        <dbReference type="Google" id="ProtNLM"/>
    </source>
</evidence>
<comment type="caution">
    <text evidence="4">The sequence shown here is derived from an EMBL/GenBank/DDBJ whole genome shotgun (WGS) entry which is preliminary data.</text>
</comment>
<gene>
    <name evidence="4" type="ORF">J2TS6_26830</name>
</gene>
<dbReference type="Pfam" id="PF00563">
    <property type="entry name" value="EAL"/>
    <property type="match status" value="1"/>
</dbReference>
<dbReference type="PROSITE" id="PS50883">
    <property type="entry name" value="EAL"/>
    <property type="match status" value="1"/>
</dbReference>
<sequence length="701" mass="79199">MRPRRIEEKRTIRTALWGILVFAAAWLAEWLIPLQGTDPRVFLTIYILLGSCCTAASFAIFSQGWLLFSHKLSRYRLYTAALFLCVAVFDLLQTLCLMGVPLLGTGMNESDALWLSLLSKALLTAGVFYIYSLKDFMVHISHKSAVFSVTAVATAMAVAVFIGWRRELPQLVVDGQLSPVVRYAVLLIGLAALGGVASIVYRGRKERAPSLLIIIRALLYVAIGQALMMSADSMYEIGFLLGSLSSGMSYYLLLKGVYRLTIEDPFREQQRMEAKMNFLAFHDDLTGLPNKRRLTEQLGKLMMERNSGKTGVVVFNINRFKNINDSLGHQAGDRLLQLVGDRLKRNTLPKEELFSMGGDEFALIMPSLADVETAIRRIRSLMEMFEEPLTIDDGDYHITLCAGVAVYPEDGDTAAQLVQHADTAVHHAKDYGLDVRHFVPSMQRKAKERLKLENDLRKALERREFYLEYQPLVSLETGEIVGMEALLRWKHPKRGNVSPQEFIPLAEESGQIVQLGEWVLRTACKQNKAWQDAGYKPICVSINLSMRQFLQPHLADSIGQILQEIGLDPKYVELEITESMTFDKETAFEQLRRLKELGVFISIDDFGTGYSSLHYLKNMPIDRLKIDRSFVNEVMSDHNDAAIVSTIASMAHHLQLKVTAEGVENEEQLRFLKEQRCHEGQGYYFSKPVPPADFEKAFLLH</sequence>
<keyword evidence="1" id="KW-0812">Transmembrane</keyword>
<dbReference type="AlphaFoldDB" id="A0A920CCG0"/>
<evidence type="ECO:0000259" key="3">
    <source>
        <dbReference type="PROSITE" id="PS50887"/>
    </source>
</evidence>
<dbReference type="CDD" id="cd01948">
    <property type="entry name" value="EAL"/>
    <property type="match status" value="1"/>
</dbReference>
<evidence type="ECO:0000313" key="4">
    <source>
        <dbReference type="EMBL" id="GIO31542.1"/>
    </source>
</evidence>
<dbReference type="SUPFAM" id="SSF141868">
    <property type="entry name" value="EAL domain-like"/>
    <property type="match status" value="1"/>
</dbReference>
<keyword evidence="5" id="KW-1185">Reference proteome</keyword>
<dbReference type="EMBL" id="BORQ01000003">
    <property type="protein sequence ID" value="GIO31542.1"/>
    <property type="molecule type" value="Genomic_DNA"/>
</dbReference>
<dbReference type="InterPro" id="IPR052155">
    <property type="entry name" value="Biofilm_reg_signaling"/>
</dbReference>
<dbReference type="InterPro" id="IPR029787">
    <property type="entry name" value="Nucleotide_cyclase"/>
</dbReference>
<dbReference type="InterPro" id="IPR000160">
    <property type="entry name" value="GGDEF_dom"/>
</dbReference>
<dbReference type="InterPro" id="IPR001633">
    <property type="entry name" value="EAL_dom"/>
</dbReference>
<dbReference type="SMART" id="SM00267">
    <property type="entry name" value="GGDEF"/>
    <property type="match status" value="1"/>
</dbReference>
<dbReference type="Pfam" id="PF17159">
    <property type="entry name" value="MASE3"/>
    <property type="match status" value="1"/>
</dbReference>
<feature type="transmembrane region" description="Helical" evidence="1">
    <location>
        <begin position="80"/>
        <end position="100"/>
    </location>
</feature>
<dbReference type="PROSITE" id="PS50887">
    <property type="entry name" value="GGDEF"/>
    <property type="match status" value="1"/>
</dbReference>
<dbReference type="SUPFAM" id="SSF55073">
    <property type="entry name" value="Nucleotide cyclase"/>
    <property type="match status" value="1"/>
</dbReference>
<name>A0A920CCG0_9BACL</name>
<keyword evidence="1" id="KW-1133">Transmembrane helix</keyword>
<feature type="transmembrane region" description="Helical" evidence="1">
    <location>
        <begin position="112"/>
        <end position="133"/>
    </location>
</feature>
<evidence type="ECO:0000259" key="2">
    <source>
        <dbReference type="PROSITE" id="PS50883"/>
    </source>
</evidence>
<dbReference type="CDD" id="cd01949">
    <property type="entry name" value="GGDEF"/>
    <property type="match status" value="1"/>
</dbReference>
<feature type="transmembrane region" description="Helical" evidence="1">
    <location>
        <begin position="213"/>
        <end position="231"/>
    </location>
</feature>
<feature type="domain" description="GGDEF" evidence="3">
    <location>
        <begin position="308"/>
        <end position="441"/>
    </location>
</feature>
<evidence type="ECO:0000256" key="1">
    <source>
        <dbReference type="SAM" id="Phobius"/>
    </source>
</evidence>
<dbReference type="InterPro" id="IPR035919">
    <property type="entry name" value="EAL_sf"/>
</dbReference>
<dbReference type="Gene3D" id="3.20.20.450">
    <property type="entry name" value="EAL domain"/>
    <property type="match status" value="1"/>
</dbReference>
<feature type="transmembrane region" description="Helical" evidence="1">
    <location>
        <begin position="12"/>
        <end position="32"/>
    </location>
</feature>
<dbReference type="InterPro" id="IPR033425">
    <property type="entry name" value="MASE3"/>
</dbReference>
<dbReference type="PANTHER" id="PTHR44757:SF2">
    <property type="entry name" value="BIOFILM ARCHITECTURE MAINTENANCE PROTEIN MBAA"/>
    <property type="match status" value="1"/>
</dbReference>
<feature type="transmembrane region" description="Helical" evidence="1">
    <location>
        <begin position="180"/>
        <end position="201"/>
    </location>
</feature>
<keyword evidence="1" id="KW-0472">Membrane</keyword>
<proteinExistence type="predicted"/>
<dbReference type="PANTHER" id="PTHR44757">
    <property type="entry name" value="DIGUANYLATE CYCLASE DGCP"/>
    <property type="match status" value="1"/>
</dbReference>
<dbReference type="Proteomes" id="UP000679779">
    <property type="component" value="Unassembled WGS sequence"/>
</dbReference>
<reference evidence="4" key="1">
    <citation type="submission" date="2021-03" db="EMBL/GenBank/DDBJ databases">
        <title>Antimicrobial resistance genes in bacteria isolated from Japanese honey, and their potential for conferring macrolide and lincosamide resistance in the American foulbrood pathogen Paenibacillus larvae.</title>
        <authorList>
            <person name="Okamoto M."/>
            <person name="Kumagai M."/>
            <person name="Kanamori H."/>
            <person name="Takamatsu D."/>
        </authorList>
    </citation>
    <scope>NUCLEOTIDE SEQUENCE</scope>
    <source>
        <strain evidence="4">J2TS6</strain>
    </source>
</reference>
<feature type="domain" description="EAL" evidence="2">
    <location>
        <begin position="449"/>
        <end position="701"/>
    </location>
</feature>
<dbReference type="SMART" id="SM00052">
    <property type="entry name" value="EAL"/>
    <property type="match status" value="1"/>
</dbReference>
<feature type="transmembrane region" description="Helical" evidence="1">
    <location>
        <begin position="145"/>
        <end position="164"/>
    </location>
</feature>
<dbReference type="RefSeq" id="WP_160042327.1">
    <property type="nucleotide sequence ID" value="NZ_BORQ01000003.1"/>
</dbReference>
<protein>
    <recommendedName>
        <fullName evidence="6">EAL domain-containing protein</fullName>
    </recommendedName>
</protein>
<dbReference type="InterPro" id="IPR043128">
    <property type="entry name" value="Rev_trsase/Diguanyl_cyclase"/>
</dbReference>
<organism evidence="4 5">
    <name type="scientific">Paenibacillus albilobatus</name>
    <dbReference type="NCBI Taxonomy" id="2716884"/>
    <lineage>
        <taxon>Bacteria</taxon>
        <taxon>Bacillati</taxon>
        <taxon>Bacillota</taxon>
        <taxon>Bacilli</taxon>
        <taxon>Bacillales</taxon>
        <taxon>Paenibacillaceae</taxon>
        <taxon>Paenibacillus</taxon>
    </lineage>
</organism>
<dbReference type="NCBIfam" id="TIGR00254">
    <property type="entry name" value="GGDEF"/>
    <property type="match status" value="1"/>
</dbReference>
<dbReference type="Gene3D" id="3.30.70.270">
    <property type="match status" value="1"/>
</dbReference>
<dbReference type="FunFam" id="3.20.20.450:FF:000001">
    <property type="entry name" value="Cyclic di-GMP phosphodiesterase yahA"/>
    <property type="match status" value="1"/>
</dbReference>
<evidence type="ECO:0000313" key="5">
    <source>
        <dbReference type="Proteomes" id="UP000679779"/>
    </source>
</evidence>